<dbReference type="SUPFAM" id="SSF52467">
    <property type="entry name" value="DHS-like NAD/FAD-binding domain"/>
    <property type="match status" value="1"/>
</dbReference>
<protein>
    <recommendedName>
        <fullName evidence="5">Deacetylase sirtuin-type domain-containing protein</fullName>
    </recommendedName>
</protein>
<comment type="caution">
    <text evidence="2">Lacks conserved residue(s) required for the propagation of feature annotation.</text>
</comment>
<sequence>MTGKRAISVGSLRPNIVLYNEHHVNGDLINDFVSYDISKKPDLLIVIGTSLKVYGIKNLVKRLAQIIHSRKTGKVIFINKTKLCCKSWEEVFDYEIISTSDEAVTLLKKEIEYLSEQDAIKKEMARRKEELKEELKTKGIKYNPRIHKFNEIKPDQTVLKIEDKTGNLIIHIPHKSIKIESEDEGNSSSEDKMNIASSPTLSVASVFSSSSSLSSFTDMTEFESNDEDQIILDNIDNSNIQEILAKGGEEIRINEMEKEKIVESLPSFDISEERLAMEKLTVKEPSEMETNIEEKPKVQPSTNKSDMKVNYEEKQQIRQPSNESDIKLNIEKKSQMHQTSGESVMEVNIEEKPQMYQSSNKSYMEVNIEKKPQIQRSSNELNVEVNVKEKPVQSSSQSQLPDELQSFNEPQSSIESKESQKSQKEILSLSLKAEKPSKGESGNGMKIKISWNRIKPNLDKKKSEITKKNIKSIKLKLRSSKSEEKENKIDIKDLEKQNEIETSNLLNYIPISCRLRSRTNSSESLDEINKPSTTTKKVITTKKSTKSTKNTKTTKSINNRKTSTTKKNSTTIRNILKVSKEILKPFQQYLKRIIK</sequence>
<dbReference type="Gene3D" id="3.40.50.1220">
    <property type="entry name" value="TPP-binding domain"/>
    <property type="match status" value="1"/>
</dbReference>
<evidence type="ECO:0000256" key="2">
    <source>
        <dbReference type="PROSITE-ProRule" id="PRU00236"/>
    </source>
</evidence>
<evidence type="ECO:0000256" key="3">
    <source>
        <dbReference type="SAM" id="Coils"/>
    </source>
</evidence>
<organism evidence="6 7">
    <name type="scientific">Neocallimastix californiae</name>
    <dbReference type="NCBI Taxonomy" id="1754190"/>
    <lineage>
        <taxon>Eukaryota</taxon>
        <taxon>Fungi</taxon>
        <taxon>Fungi incertae sedis</taxon>
        <taxon>Chytridiomycota</taxon>
        <taxon>Chytridiomycota incertae sedis</taxon>
        <taxon>Neocallimastigomycetes</taxon>
        <taxon>Neocallimastigales</taxon>
        <taxon>Neocallimastigaceae</taxon>
        <taxon>Neocallimastix</taxon>
    </lineage>
</organism>
<feature type="region of interest" description="Disordered" evidence="4">
    <location>
        <begin position="331"/>
        <end position="425"/>
    </location>
</feature>
<feature type="compositionally biased region" description="Basic and acidic residues" evidence="4">
    <location>
        <begin position="415"/>
        <end position="424"/>
    </location>
</feature>
<evidence type="ECO:0000256" key="4">
    <source>
        <dbReference type="SAM" id="MobiDB-lite"/>
    </source>
</evidence>
<dbReference type="PROSITE" id="PS50305">
    <property type="entry name" value="SIRTUIN"/>
    <property type="match status" value="1"/>
</dbReference>
<dbReference type="STRING" id="1754190.A0A1Y1ZEB5"/>
<evidence type="ECO:0000256" key="1">
    <source>
        <dbReference type="ARBA" id="ARBA00023027"/>
    </source>
</evidence>
<comment type="caution">
    <text evidence="6">The sequence shown here is derived from an EMBL/GenBank/DDBJ whole genome shotgun (WGS) entry which is preliminary data.</text>
</comment>
<reference evidence="6 7" key="1">
    <citation type="submission" date="2016-08" db="EMBL/GenBank/DDBJ databases">
        <title>A Parts List for Fungal Cellulosomes Revealed by Comparative Genomics.</title>
        <authorList>
            <consortium name="DOE Joint Genome Institute"/>
            <person name="Haitjema C.H."/>
            <person name="Gilmore S.P."/>
            <person name="Henske J.K."/>
            <person name="Solomon K.V."/>
            <person name="De Groot R."/>
            <person name="Kuo A."/>
            <person name="Mondo S.J."/>
            <person name="Salamov A.A."/>
            <person name="Labutti K."/>
            <person name="Zhao Z."/>
            <person name="Chiniquy J."/>
            <person name="Barry K."/>
            <person name="Brewer H.M."/>
            <person name="Purvine S.O."/>
            <person name="Wright A.T."/>
            <person name="Boxma B."/>
            <person name="Van Alen T."/>
            <person name="Hackstein J.H."/>
            <person name="Baker S.E."/>
            <person name="Grigoriev I.V."/>
            <person name="O'Malley M.A."/>
        </authorList>
    </citation>
    <scope>NUCLEOTIDE SEQUENCE [LARGE SCALE GENOMIC DNA]</scope>
    <source>
        <strain evidence="6 7">G1</strain>
    </source>
</reference>
<evidence type="ECO:0000313" key="7">
    <source>
        <dbReference type="Proteomes" id="UP000193920"/>
    </source>
</evidence>
<dbReference type="EMBL" id="MCOG01000419">
    <property type="protein sequence ID" value="ORY08622.1"/>
    <property type="molecule type" value="Genomic_DNA"/>
</dbReference>
<proteinExistence type="predicted"/>
<dbReference type="AlphaFoldDB" id="A0A1Y1ZEB5"/>
<feature type="compositionally biased region" description="Polar residues" evidence="4">
    <location>
        <begin position="392"/>
        <end position="410"/>
    </location>
</feature>
<gene>
    <name evidence="6" type="ORF">LY90DRAFT_518989</name>
</gene>
<name>A0A1Y1ZEB5_9FUNG</name>
<keyword evidence="3" id="KW-0175">Coiled coil</keyword>
<dbReference type="Proteomes" id="UP000193920">
    <property type="component" value="Unassembled WGS sequence"/>
</dbReference>
<keyword evidence="7" id="KW-1185">Reference proteome</keyword>
<feature type="region of interest" description="Disordered" evidence="4">
    <location>
        <begin position="286"/>
        <end position="307"/>
    </location>
</feature>
<dbReference type="CDD" id="cd00296">
    <property type="entry name" value="SIR2"/>
    <property type="match status" value="1"/>
</dbReference>
<evidence type="ECO:0000313" key="6">
    <source>
        <dbReference type="EMBL" id="ORY08622.1"/>
    </source>
</evidence>
<dbReference type="InterPro" id="IPR029035">
    <property type="entry name" value="DHS-like_NAD/FAD-binding_dom"/>
</dbReference>
<feature type="coiled-coil region" evidence="3">
    <location>
        <begin position="114"/>
        <end position="141"/>
    </location>
</feature>
<accession>A0A1Y1ZEB5</accession>
<feature type="domain" description="Deacetylase sirtuin-type" evidence="5">
    <location>
        <begin position="1"/>
        <end position="110"/>
    </location>
</feature>
<feature type="compositionally biased region" description="Basic and acidic residues" evidence="4">
    <location>
        <begin position="286"/>
        <end position="297"/>
    </location>
</feature>
<dbReference type="InterPro" id="IPR026590">
    <property type="entry name" value="Ssirtuin_cat_dom"/>
</dbReference>
<evidence type="ECO:0000259" key="5">
    <source>
        <dbReference type="PROSITE" id="PS50305"/>
    </source>
</evidence>
<keyword evidence="1" id="KW-0520">NAD</keyword>
<dbReference type="OrthoDB" id="2919105at2759"/>